<dbReference type="PANTHER" id="PTHR23131">
    <property type="entry name" value="ENDORIBONUCLEASE LACTB2"/>
    <property type="match status" value="1"/>
</dbReference>
<dbReference type="Gene3D" id="1.10.10.10">
    <property type="entry name" value="Winged helix-like DNA-binding domain superfamily/Winged helix DNA-binding domain"/>
    <property type="match status" value="1"/>
</dbReference>
<dbReference type="InterPro" id="IPR036388">
    <property type="entry name" value="WH-like_DNA-bd_sf"/>
</dbReference>
<dbReference type="Proteomes" id="UP000805841">
    <property type="component" value="Unassembled WGS sequence"/>
</dbReference>
<dbReference type="InterPro" id="IPR036866">
    <property type="entry name" value="RibonucZ/Hydroxyglut_hydro"/>
</dbReference>
<evidence type="ECO:0000313" key="2">
    <source>
        <dbReference type="EMBL" id="MBD1598094.1"/>
    </source>
</evidence>
<evidence type="ECO:0000259" key="1">
    <source>
        <dbReference type="SMART" id="SM00849"/>
    </source>
</evidence>
<dbReference type="InterPro" id="IPR050662">
    <property type="entry name" value="Sec-metab_biosynth-thioest"/>
</dbReference>
<sequence length="361" mass="41335">MTAAVEKWHRDRERSVAQGLRYPFAQLPAAGQLLPVAQGIYWVRLPLPFALDHINVWALADDDGWTLIDTGLYSTASVETWQQLLDNWPDARPIRRVIVTHMHVDHVGMAGWFCERFACSLWMARQEYLQARLTIAEAGRPLPHAWRQFYQQAGWDTEAIDTFAAWAGRYAQQFHALPSSYRRLRDGENILIGGHRWKVLLTCGHSPEHASLYCPELKLYIAGDQVLPRISSNVSTHPYEPEADPLDDWYSSLGRIALQVPDDVLVLPSHNECFHGLHRRVETLRESVVKGLADLRNALRTPARVVDLFEVLFRRSIDSSNPTQYRMATGEAISHLNLLLHRGEISARLDAQGVRWYQLHR</sequence>
<dbReference type="RefSeq" id="WP_190418084.1">
    <property type="nucleotide sequence ID" value="NZ_JAAOCA010000005.1"/>
</dbReference>
<evidence type="ECO:0000313" key="3">
    <source>
        <dbReference type="Proteomes" id="UP000805841"/>
    </source>
</evidence>
<dbReference type="Gene3D" id="3.60.15.10">
    <property type="entry name" value="Ribonuclease Z/Hydroxyacylglutathione hydrolase-like"/>
    <property type="match status" value="1"/>
</dbReference>
<comment type="caution">
    <text evidence="2">The sequence shown here is derived from an EMBL/GenBank/DDBJ whole genome shotgun (WGS) entry which is preliminary data.</text>
</comment>
<dbReference type="SMART" id="SM00849">
    <property type="entry name" value="Lactamase_B"/>
    <property type="match status" value="1"/>
</dbReference>
<dbReference type="Pfam" id="PF21221">
    <property type="entry name" value="B_lactamase-like_C"/>
    <property type="match status" value="1"/>
</dbReference>
<gene>
    <name evidence="2" type="ORF">HAQ05_05125</name>
</gene>
<dbReference type="PANTHER" id="PTHR23131:SF4">
    <property type="entry name" value="METALLO-BETA-LACTAMASE SUPERFAMILY POTEIN"/>
    <property type="match status" value="1"/>
</dbReference>
<dbReference type="SUPFAM" id="SSF56281">
    <property type="entry name" value="Metallo-hydrolase/oxidoreductase"/>
    <property type="match status" value="1"/>
</dbReference>
<feature type="domain" description="Metallo-beta-lactamase" evidence="1">
    <location>
        <begin position="53"/>
        <end position="270"/>
    </location>
</feature>
<dbReference type="InterPro" id="IPR048933">
    <property type="entry name" value="B_lactamase-like_C"/>
</dbReference>
<accession>A0ABR7YY32</accession>
<dbReference type="Pfam" id="PF00753">
    <property type="entry name" value="Lactamase_B"/>
    <property type="match status" value="1"/>
</dbReference>
<organism evidence="2 3">
    <name type="scientific">Pseudomonas typographi</name>
    <dbReference type="NCBI Taxonomy" id="2715964"/>
    <lineage>
        <taxon>Bacteria</taxon>
        <taxon>Pseudomonadati</taxon>
        <taxon>Pseudomonadota</taxon>
        <taxon>Gammaproteobacteria</taxon>
        <taxon>Pseudomonadales</taxon>
        <taxon>Pseudomonadaceae</taxon>
        <taxon>Pseudomonas</taxon>
    </lineage>
</organism>
<dbReference type="EMBL" id="JAAOCA010000005">
    <property type="protein sequence ID" value="MBD1598094.1"/>
    <property type="molecule type" value="Genomic_DNA"/>
</dbReference>
<protein>
    <submittedName>
        <fullName evidence="2">MBL fold metallo-hydrolase</fullName>
    </submittedName>
</protein>
<keyword evidence="3" id="KW-1185">Reference proteome</keyword>
<proteinExistence type="predicted"/>
<reference evidence="2 3" key="1">
    <citation type="journal article" date="2020" name="Insects">
        <title>Bacteria Belonging to Pseudomonas typographi sp. nov. from the Bark Beetle Ips typographus Have Genomic Potential to Aid in the Host Ecology.</title>
        <authorList>
            <person name="Peral-Aranega E."/>
            <person name="Saati-Santamaria Z."/>
            <person name="Kolarik M."/>
            <person name="Rivas R."/>
            <person name="Garcia-Fraile P."/>
        </authorList>
    </citation>
    <scope>NUCLEOTIDE SEQUENCE [LARGE SCALE GENOMIC DNA]</scope>
    <source>
        <strain evidence="2 3">CA3A</strain>
    </source>
</reference>
<name>A0ABR7YY32_9PSED</name>
<dbReference type="InterPro" id="IPR001279">
    <property type="entry name" value="Metallo-B-lactamas"/>
</dbReference>